<evidence type="ECO:0000256" key="1">
    <source>
        <dbReference type="ARBA" id="ARBA00005417"/>
    </source>
</evidence>
<accession>A0A448TVB2</accession>
<dbReference type="Gene3D" id="3.40.50.300">
    <property type="entry name" value="P-loop containing nucleotide triphosphate hydrolases"/>
    <property type="match status" value="1"/>
</dbReference>
<dbReference type="InterPro" id="IPR003593">
    <property type="entry name" value="AAA+_ATPase"/>
</dbReference>
<evidence type="ECO:0000313" key="6">
    <source>
        <dbReference type="EMBL" id="VEJ09867.1"/>
    </source>
</evidence>
<dbReference type="Pfam" id="PF00005">
    <property type="entry name" value="ABC_tran"/>
    <property type="match status" value="1"/>
</dbReference>
<dbReference type="PANTHER" id="PTHR42788">
    <property type="entry name" value="TAURINE IMPORT ATP-BINDING PROTEIN-RELATED"/>
    <property type="match status" value="1"/>
</dbReference>
<dbReference type="SUPFAM" id="SSF52540">
    <property type="entry name" value="P-loop containing nucleoside triphosphate hydrolases"/>
    <property type="match status" value="1"/>
</dbReference>
<evidence type="ECO:0000259" key="5">
    <source>
        <dbReference type="PROSITE" id="PS50893"/>
    </source>
</evidence>
<keyword evidence="4 6" id="KW-0067">ATP-binding</keyword>
<dbReference type="InterPro" id="IPR027417">
    <property type="entry name" value="P-loop_NTPase"/>
</dbReference>
<evidence type="ECO:0000313" key="7">
    <source>
        <dbReference type="Proteomes" id="UP000279799"/>
    </source>
</evidence>
<dbReference type="RefSeq" id="WP_126600148.1">
    <property type="nucleotide sequence ID" value="NZ_LR134510.1"/>
</dbReference>
<dbReference type="KEGG" id="adp:NCTC12871_01354"/>
<dbReference type="Proteomes" id="UP000279799">
    <property type="component" value="Chromosome"/>
</dbReference>
<dbReference type="InterPro" id="IPR050166">
    <property type="entry name" value="ABC_transporter_ATP-bind"/>
</dbReference>
<organism evidence="6 7">
    <name type="scientific">Actinobacillus delphinicola</name>
    <dbReference type="NCBI Taxonomy" id="51161"/>
    <lineage>
        <taxon>Bacteria</taxon>
        <taxon>Pseudomonadati</taxon>
        <taxon>Pseudomonadota</taxon>
        <taxon>Gammaproteobacteria</taxon>
        <taxon>Pasteurellales</taxon>
        <taxon>Pasteurellaceae</taxon>
        <taxon>Actinobacillus</taxon>
    </lineage>
</organism>
<feature type="domain" description="ABC transporter" evidence="5">
    <location>
        <begin position="4"/>
        <end position="225"/>
    </location>
</feature>
<evidence type="ECO:0000256" key="4">
    <source>
        <dbReference type="ARBA" id="ARBA00022840"/>
    </source>
</evidence>
<keyword evidence="3" id="KW-0547">Nucleotide-binding</keyword>
<sequence>MSLIQIQNLAIAFKEQYLFQNLNLTLESGKNTVLLGRSGVGKSSLLRAIAGFRTNERITGEISYPSHLRFAYLPQNYSLYPWLSVLDNVQLAAHLRHQKTYQTTQKAKQLLNSVGLEEHIHKKVFRLSGGQRQRVALARILMQDADVVLMDEPFSALDEVTKIQLLQLSQSLLINKTVLMITHSPSEALSFADQIYILRSGKQPLEHFPHKDNTENPYASLIKKLAE</sequence>
<keyword evidence="6" id="KW-0378">Hydrolase</keyword>
<name>A0A448TVB2_9PAST</name>
<dbReference type="EC" id="3.6.3.19" evidence="6"/>
<proteinExistence type="inferred from homology"/>
<dbReference type="PROSITE" id="PS50893">
    <property type="entry name" value="ABC_TRANSPORTER_2"/>
    <property type="match status" value="1"/>
</dbReference>
<dbReference type="PANTHER" id="PTHR42788:SF19">
    <property type="entry name" value="ALIPHATIC SULFONATES IMPORT ATP-BINDING PROTEIN SSUB 2"/>
    <property type="match status" value="1"/>
</dbReference>
<dbReference type="SMART" id="SM00382">
    <property type="entry name" value="AAA"/>
    <property type="match status" value="1"/>
</dbReference>
<reference evidence="6 7" key="1">
    <citation type="submission" date="2018-12" db="EMBL/GenBank/DDBJ databases">
        <authorList>
            <consortium name="Pathogen Informatics"/>
        </authorList>
    </citation>
    <scope>NUCLEOTIDE SEQUENCE [LARGE SCALE GENOMIC DNA]</scope>
    <source>
        <strain evidence="6 7">NCTC12871</strain>
    </source>
</reference>
<evidence type="ECO:0000256" key="2">
    <source>
        <dbReference type="ARBA" id="ARBA00022448"/>
    </source>
</evidence>
<keyword evidence="2" id="KW-0813">Transport</keyword>
<protein>
    <submittedName>
        <fullName evidence="6">ABC transporter ATP-binding protein</fullName>
        <ecNumber evidence="6">3.6.3.19</ecNumber>
    </submittedName>
</protein>
<dbReference type="OrthoDB" id="9802264at2"/>
<gene>
    <name evidence="6" type="primary">nasD</name>
    <name evidence="6" type="ORF">NCTC12871_01354</name>
</gene>
<dbReference type="GO" id="GO:0005524">
    <property type="term" value="F:ATP binding"/>
    <property type="evidence" value="ECO:0007669"/>
    <property type="project" value="UniProtKB-KW"/>
</dbReference>
<dbReference type="EMBL" id="LR134510">
    <property type="protein sequence ID" value="VEJ09867.1"/>
    <property type="molecule type" value="Genomic_DNA"/>
</dbReference>
<dbReference type="AlphaFoldDB" id="A0A448TVB2"/>
<comment type="similarity">
    <text evidence="1">Belongs to the ABC transporter superfamily.</text>
</comment>
<dbReference type="PROSITE" id="PS00211">
    <property type="entry name" value="ABC_TRANSPORTER_1"/>
    <property type="match status" value="1"/>
</dbReference>
<keyword evidence="7" id="KW-1185">Reference proteome</keyword>
<dbReference type="InterPro" id="IPR017871">
    <property type="entry name" value="ABC_transporter-like_CS"/>
</dbReference>
<dbReference type="GO" id="GO:0016887">
    <property type="term" value="F:ATP hydrolysis activity"/>
    <property type="evidence" value="ECO:0007669"/>
    <property type="project" value="InterPro"/>
</dbReference>
<dbReference type="InterPro" id="IPR003439">
    <property type="entry name" value="ABC_transporter-like_ATP-bd"/>
</dbReference>
<evidence type="ECO:0000256" key="3">
    <source>
        <dbReference type="ARBA" id="ARBA00022741"/>
    </source>
</evidence>